<evidence type="ECO:0008006" key="3">
    <source>
        <dbReference type="Google" id="ProtNLM"/>
    </source>
</evidence>
<dbReference type="HOGENOM" id="CLU_117657_1_1_7"/>
<dbReference type="Pfam" id="PF14085">
    <property type="entry name" value="DUF4265"/>
    <property type="match status" value="1"/>
</dbReference>
<reference evidence="1" key="1">
    <citation type="submission" date="2009-01" db="EMBL/GenBank/DDBJ databases">
        <title>Complete sequence of Anaeromyxobacter dehalogenans 2CP-1.</title>
        <authorList>
            <consortium name="US DOE Joint Genome Institute"/>
            <person name="Lucas S."/>
            <person name="Copeland A."/>
            <person name="Lapidus A."/>
            <person name="Glavina del Rio T."/>
            <person name="Dalin E."/>
            <person name="Tice H."/>
            <person name="Bruce D."/>
            <person name="Goodwin L."/>
            <person name="Pitluck S."/>
            <person name="Saunders E."/>
            <person name="Brettin T."/>
            <person name="Detter J.C."/>
            <person name="Han C."/>
            <person name="Larimer F."/>
            <person name="Land M."/>
            <person name="Hauser L."/>
            <person name="Kyrpides N."/>
            <person name="Ovchinnikova G."/>
            <person name="Beliaev A.S."/>
            <person name="Richardson P."/>
        </authorList>
    </citation>
    <scope>NUCLEOTIDE SEQUENCE</scope>
    <source>
        <strain evidence="1">2CP-1</strain>
    </source>
</reference>
<dbReference type="EMBL" id="CP001359">
    <property type="protein sequence ID" value="ACL64806.1"/>
    <property type="molecule type" value="Genomic_DNA"/>
</dbReference>
<name>B8JHA4_ANAD2</name>
<dbReference type="InterPro" id="IPR025361">
    <property type="entry name" value="DUF4265"/>
</dbReference>
<gene>
    <name evidence="1" type="ordered locus">A2cp1_1462</name>
</gene>
<protein>
    <recommendedName>
        <fullName evidence="3">DUF4265 domain-containing protein</fullName>
    </recommendedName>
</protein>
<dbReference type="Proteomes" id="UP000007089">
    <property type="component" value="Chromosome"/>
</dbReference>
<organism evidence="1 2">
    <name type="scientific">Anaeromyxobacter dehalogenans (strain ATCC BAA-258 / DSM 21875 / 2CP-1)</name>
    <dbReference type="NCBI Taxonomy" id="455488"/>
    <lineage>
        <taxon>Bacteria</taxon>
        <taxon>Pseudomonadati</taxon>
        <taxon>Myxococcota</taxon>
        <taxon>Myxococcia</taxon>
        <taxon>Myxococcales</taxon>
        <taxon>Cystobacterineae</taxon>
        <taxon>Anaeromyxobacteraceae</taxon>
        <taxon>Anaeromyxobacter</taxon>
    </lineage>
</organism>
<accession>B8JHA4</accession>
<dbReference type="KEGG" id="acp:A2cp1_1462"/>
<dbReference type="AlphaFoldDB" id="B8JHA4"/>
<proteinExistence type="predicted"/>
<evidence type="ECO:0000313" key="2">
    <source>
        <dbReference type="Proteomes" id="UP000007089"/>
    </source>
</evidence>
<keyword evidence="2" id="KW-1185">Reference proteome</keyword>
<dbReference type="RefSeq" id="WP_012632750.1">
    <property type="nucleotide sequence ID" value="NC_011891.1"/>
</dbReference>
<sequence length="158" mass="17384">MTVELEAAEGLVRVRVPLDRAPGEPGPAEDWIWAEPLGSGRFRVESCPFFAYGVSRDDVVSAAAVEGDESPRLDDVVEKGGHRTLRLALDARAELGERPVQGLLERLLEVGCTHELLRPKIVAIDVPPEADLDLVAELLQDRAREGTLVWEWADPRPC</sequence>
<evidence type="ECO:0000313" key="1">
    <source>
        <dbReference type="EMBL" id="ACL64806.1"/>
    </source>
</evidence>